<dbReference type="RefSeq" id="WP_073048591.1">
    <property type="nucleotide sequence ID" value="NZ_FQUO01000027.1"/>
</dbReference>
<dbReference type="InterPro" id="IPR036583">
    <property type="entry name" value="23S_rRNA_IVS_sf"/>
</dbReference>
<sequence length="117" mass="13386">MPFKFETLRVWQLAFDLADEIHCTVQGFPKAEMFSLSHQIKRAADSVVLNIAEGSTGSTNPETKRFLNIALKSAIETVACLMMAKRRTYIADTPYQQLYTRYEQLCKMITAYRNSLP</sequence>
<dbReference type="Pfam" id="PF05635">
    <property type="entry name" value="23S_rRNA_IVP"/>
    <property type="match status" value="1"/>
</dbReference>
<gene>
    <name evidence="1" type="ORF">SAMN05444008_12724</name>
</gene>
<proteinExistence type="predicted"/>
<evidence type="ECO:0000313" key="1">
    <source>
        <dbReference type="EMBL" id="SHG34720.1"/>
    </source>
</evidence>
<evidence type="ECO:0000313" key="2">
    <source>
        <dbReference type="Proteomes" id="UP000184368"/>
    </source>
</evidence>
<dbReference type="OrthoDB" id="9811959at2"/>
<dbReference type="PANTHER" id="PTHR38471:SF2">
    <property type="entry name" value="FOUR HELIX BUNDLE PROTEIN"/>
    <property type="match status" value="1"/>
</dbReference>
<accession>A0A1M5J3F1</accession>
<dbReference type="SUPFAM" id="SSF158446">
    <property type="entry name" value="IVS-encoded protein-like"/>
    <property type="match status" value="1"/>
</dbReference>
<dbReference type="Proteomes" id="UP000184368">
    <property type="component" value="Unassembled WGS sequence"/>
</dbReference>
<reference evidence="1 2" key="1">
    <citation type="submission" date="2016-11" db="EMBL/GenBank/DDBJ databases">
        <authorList>
            <person name="Jaros S."/>
            <person name="Januszkiewicz K."/>
            <person name="Wedrychowicz H."/>
        </authorList>
    </citation>
    <scope>NUCLEOTIDE SEQUENCE [LARGE SCALE GENOMIC DNA]</scope>
    <source>
        <strain evidence="1 2">DSM 26897</strain>
    </source>
</reference>
<dbReference type="AlphaFoldDB" id="A0A1M5J3F1"/>
<protein>
    <submittedName>
        <fullName evidence="1">Four helix bundle protein</fullName>
    </submittedName>
</protein>
<organism evidence="1 2">
    <name type="scientific">Cnuella takakiae</name>
    <dbReference type="NCBI Taxonomy" id="1302690"/>
    <lineage>
        <taxon>Bacteria</taxon>
        <taxon>Pseudomonadati</taxon>
        <taxon>Bacteroidota</taxon>
        <taxon>Chitinophagia</taxon>
        <taxon>Chitinophagales</taxon>
        <taxon>Chitinophagaceae</taxon>
        <taxon>Cnuella</taxon>
    </lineage>
</organism>
<dbReference type="STRING" id="1302690.BUE76_05005"/>
<dbReference type="InterPro" id="IPR012657">
    <property type="entry name" value="23S_rRNA-intervening_sequence"/>
</dbReference>
<dbReference type="CDD" id="cd16377">
    <property type="entry name" value="23S_rRNA_IVP_like"/>
    <property type="match status" value="1"/>
</dbReference>
<dbReference type="Gene3D" id="1.20.1440.60">
    <property type="entry name" value="23S rRNA-intervening sequence"/>
    <property type="match status" value="1"/>
</dbReference>
<name>A0A1M5J3F1_9BACT</name>
<dbReference type="PANTHER" id="PTHR38471">
    <property type="entry name" value="FOUR HELIX BUNDLE PROTEIN"/>
    <property type="match status" value="1"/>
</dbReference>
<dbReference type="EMBL" id="FQUO01000027">
    <property type="protein sequence ID" value="SHG34720.1"/>
    <property type="molecule type" value="Genomic_DNA"/>
</dbReference>
<dbReference type="NCBIfam" id="TIGR02436">
    <property type="entry name" value="four helix bundle protein"/>
    <property type="match status" value="1"/>
</dbReference>
<keyword evidence="2" id="KW-1185">Reference proteome</keyword>